<protein>
    <submittedName>
        <fullName evidence="1">Uncharacterized protein</fullName>
    </submittedName>
</protein>
<organism evidence="1 2">
    <name type="scientific">Steinernema carpocapsae</name>
    <name type="common">Entomopathogenic nematode</name>
    <dbReference type="NCBI Taxonomy" id="34508"/>
    <lineage>
        <taxon>Eukaryota</taxon>
        <taxon>Metazoa</taxon>
        <taxon>Ecdysozoa</taxon>
        <taxon>Nematoda</taxon>
        <taxon>Chromadorea</taxon>
        <taxon>Rhabditida</taxon>
        <taxon>Tylenchina</taxon>
        <taxon>Panagrolaimomorpha</taxon>
        <taxon>Strongyloidoidea</taxon>
        <taxon>Steinernematidae</taxon>
        <taxon>Steinernema</taxon>
    </lineage>
</organism>
<dbReference type="Proteomes" id="UP000298663">
    <property type="component" value="Unassembled WGS sequence"/>
</dbReference>
<evidence type="ECO:0000313" key="2">
    <source>
        <dbReference type="Proteomes" id="UP000298663"/>
    </source>
</evidence>
<gene>
    <name evidence="1" type="ORF">L596_000336</name>
</gene>
<keyword evidence="2" id="KW-1185">Reference proteome</keyword>
<reference evidence="1 2" key="2">
    <citation type="journal article" date="2019" name="G3 (Bethesda)">
        <title>Hybrid Assembly of the Genome of the Entomopathogenic Nematode Steinernema carpocapsae Identifies the X-Chromosome.</title>
        <authorList>
            <person name="Serra L."/>
            <person name="Macchietto M."/>
            <person name="Macias-Munoz A."/>
            <person name="McGill C.J."/>
            <person name="Rodriguez I.M."/>
            <person name="Rodriguez B."/>
            <person name="Murad R."/>
            <person name="Mortazavi A."/>
        </authorList>
    </citation>
    <scope>NUCLEOTIDE SEQUENCE [LARGE SCALE GENOMIC DNA]</scope>
    <source>
        <strain evidence="1 2">ALL</strain>
    </source>
</reference>
<name>A0A4U8UIG8_STECR</name>
<accession>A0A4U8UIG8</accession>
<evidence type="ECO:0000313" key="1">
    <source>
        <dbReference type="EMBL" id="TMS32506.1"/>
    </source>
</evidence>
<dbReference type="AlphaFoldDB" id="A0A4U8UIG8"/>
<reference evidence="1 2" key="1">
    <citation type="journal article" date="2015" name="Genome Biol.">
        <title>Comparative genomics of Steinernema reveals deeply conserved gene regulatory networks.</title>
        <authorList>
            <person name="Dillman A.R."/>
            <person name="Macchietto M."/>
            <person name="Porter C.F."/>
            <person name="Rogers A."/>
            <person name="Williams B."/>
            <person name="Antoshechkin I."/>
            <person name="Lee M.M."/>
            <person name="Goodwin Z."/>
            <person name="Lu X."/>
            <person name="Lewis E.E."/>
            <person name="Goodrich-Blair H."/>
            <person name="Stock S.P."/>
            <person name="Adams B.J."/>
            <person name="Sternberg P.W."/>
            <person name="Mortazavi A."/>
        </authorList>
    </citation>
    <scope>NUCLEOTIDE SEQUENCE [LARGE SCALE GENOMIC DNA]</scope>
    <source>
        <strain evidence="1 2">ALL</strain>
    </source>
</reference>
<dbReference type="EMBL" id="AZBU02000001">
    <property type="protein sequence ID" value="TMS32506.1"/>
    <property type="molecule type" value="Genomic_DNA"/>
</dbReference>
<proteinExistence type="predicted"/>
<comment type="caution">
    <text evidence="1">The sequence shown here is derived from an EMBL/GenBank/DDBJ whole genome shotgun (WGS) entry which is preliminary data.</text>
</comment>
<sequence>MIQSFYTTTFIFLTYKDAIKITYYLGVRGRRPETTDRQITFIGKTSITTILALIFTYQSYRGAGVHTLGCDLWRIRSVTTLTKKRQKCKHCKQFTTIVTLL</sequence>